<dbReference type="Proteomes" id="UP001556367">
    <property type="component" value="Unassembled WGS sequence"/>
</dbReference>
<evidence type="ECO:0000313" key="2">
    <source>
        <dbReference type="Proteomes" id="UP001556367"/>
    </source>
</evidence>
<accession>A0ABR3JM77</accession>
<dbReference type="EMBL" id="JASNQZ010000006">
    <property type="protein sequence ID" value="KAL0956847.1"/>
    <property type="molecule type" value="Genomic_DNA"/>
</dbReference>
<sequence>MSLDLASSTLTFVDAAINMKNSFSNVQGSKRRLHNTMAGVVRSLGNLEGSVRQRYSLLDESECRNFEETLKEIRGAVVDTQSRLNYSGTEASGGLLSSVVSGVKAWFRCSATEAKIQQLEGSIRSCQLRFLTLTFVQSEYNVIVSHHEDMEHLAHLEDLLSSLLVCDGRIDLDHPSLAVGFEPNEIDFQFLHRQITRIAGAFERRQQSWAAKMEVQRVPQDFPESFTTNFTHFSKTLQFSFSALQQLSDESLVIPPNNFLNHLFALVMDLLVLGRDSNADLVFTIAYTFVRLLGDTGHTSRPYRRTSAFFQYHATILGVKTKNPLALTRGEDTVAAWQGVYDEHGDSTDLFHLIEAITLYDMLLFQNGHLEQSLDCSQQVLLLLRAAPTMNVGSTTVVAWSASGEADVVYSSNREMSQPGCMALAECNCLWNLAKSLAFAGQYAKARVAAMDAVSCREACLASLEHPASDNEIIKRWRMEIPTWVSIIRNPTDHSHSPASSLVTA</sequence>
<name>A0ABR3JM77_9AGAR</name>
<proteinExistence type="predicted"/>
<comment type="caution">
    <text evidence="1">The sequence shown here is derived from an EMBL/GenBank/DDBJ whole genome shotgun (WGS) entry which is preliminary data.</text>
</comment>
<reference evidence="2" key="1">
    <citation type="submission" date="2024-06" db="EMBL/GenBank/DDBJ databases">
        <title>Multi-omics analyses provide insights into the biosynthesis of the anticancer antibiotic pleurotin in Hohenbuehelia grisea.</title>
        <authorList>
            <person name="Weaver J.A."/>
            <person name="Alberti F."/>
        </authorList>
    </citation>
    <scope>NUCLEOTIDE SEQUENCE [LARGE SCALE GENOMIC DNA]</scope>
    <source>
        <strain evidence="2">T-177</strain>
    </source>
</reference>
<evidence type="ECO:0000313" key="1">
    <source>
        <dbReference type="EMBL" id="KAL0956847.1"/>
    </source>
</evidence>
<keyword evidence="2" id="KW-1185">Reference proteome</keyword>
<gene>
    <name evidence="1" type="ORF">HGRIS_014916</name>
</gene>
<protein>
    <submittedName>
        <fullName evidence="1">Uncharacterized protein</fullName>
    </submittedName>
</protein>
<organism evidence="1 2">
    <name type="scientific">Hohenbuehelia grisea</name>
    <dbReference type="NCBI Taxonomy" id="104357"/>
    <lineage>
        <taxon>Eukaryota</taxon>
        <taxon>Fungi</taxon>
        <taxon>Dikarya</taxon>
        <taxon>Basidiomycota</taxon>
        <taxon>Agaricomycotina</taxon>
        <taxon>Agaricomycetes</taxon>
        <taxon>Agaricomycetidae</taxon>
        <taxon>Agaricales</taxon>
        <taxon>Pleurotineae</taxon>
        <taxon>Pleurotaceae</taxon>
        <taxon>Hohenbuehelia</taxon>
    </lineage>
</organism>